<reference evidence="1 2" key="1">
    <citation type="journal article" date="2024" name="BMC Genomics">
        <title>De novo assembly and annotation of Popillia japonica's genome with initial clues to its potential as an invasive pest.</title>
        <authorList>
            <person name="Cucini C."/>
            <person name="Boschi S."/>
            <person name="Funari R."/>
            <person name="Cardaioli E."/>
            <person name="Iannotti N."/>
            <person name="Marturano G."/>
            <person name="Paoli F."/>
            <person name="Bruttini M."/>
            <person name="Carapelli A."/>
            <person name="Frati F."/>
            <person name="Nardi F."/>
        </authorList>
    </citation>
    <scope>NUCLEOTIDE SEQUENCE [LARGE SCALE GENOMIC DNA]</scope>
    <source>
        <strain evidence="1">DMR45628</strain>
    </source>
</reference>
<evidence type="ECO:0000313" key="1">
    <source>
        <dbReference type="EMBL" id="KAK9710802.1"/>
    </source>
</evidence>
<dbReference type="AlphaFoldDB" id="A0AAW1K0F4"/>
<gene>
    <name evidence="1" type="ORF">QE152_g25837</name>
</gene>
<keyword evidence="2" id="KW-1185">Reference proteome</keyword>
<dbReference type="Proteomes" id="UP001458880">
    <property type="component" value="Unassembled WGS sequence"/>
</dbReference>
<dbReference type="EMBL" id="JASPKY010000288">
    <property type="protein sequence ID" value="KAK9710802.1"/>
    <property type="molecule type" value="Genomic_DNA"/>
</dbReference>
<protein>
    <submittedName>
        <fullName evidence="1">Uncharacterized protein</fullName>
    </submittedName>
</protein>
<evidence type="ECO:0000313" key="2">
    <source>
        <dbReference type="Proteomes" id="UP001458880"/>
    </source>
</evidence>
<sequence>MLKRLRSKDDIILDQRCTFGRHVRYAKEKAEATLSALLKDSVRGSGSEKPEPQYGVVHTQIFYGIPAWDTALQTKKHKHAI</sequence>
<name>A0AAW1K0F4_POPJA</name>
<organism evidence="1 2">
    <name type="scientific">Popillia japonica</name>
    <name type="common">Japanese beetle</name>
    <dbReference type="NCBI Taxonomy" id="7064"/>
    <lineage>
        <taxon>Eukaryota</taxon>
        <taxon>Metazoa</taxon>
        <taxon>Ecdysozoa</taxon>
        <taxon>Arthropoda</taxon>
        <taxon>Hexapoda</taxon>
        <taxon>Insecta</taxon>
        <taxon>Pterygota</taxon>
        <taxon>Neoptera</taxon>
        <taxon>Endopterygota</taxon>
        <taxon>Coleoptera</taxon>
        <taxon>Polyphaga</taxon>
        <taxon>Scarabaeiformia</taxon>
        <taxon>Scarabaeidae</taxon>
        <taxon>Rutelinae</taxon>
        <taxon>Popillia</taxon>
    </lineage>
</organism>
<proteinExistence type="predicted"/>
<comment type="caution">
    <text evidence="1">The sequence shown here is derived from an EMBL/GenBank/DDBJ whole genome shotgun (WGS) entry which is preliminary data.</text>
</comment>
<accession>A0AAW1K0F4</accession>